<organism evidence="1 2">
    <name type="scientific">Camellia lanceoleosa</name>
    <dbReference type="NCBI Taxonomy" id="1840588"/>
    <lineage>
        <taxon>Eukaryota</taxon>
        <taxon>Viridiplantae</taxon>
        <taxon>Streptophyta</taxon>
        <taxon>Embryophyta</taxon>
        <taxon>Tracheophyta</taxon>
        <taxon>Spermatophyta</taxon>
        <taxon>Magnoliopsida</taxon>
        <taxon>eudicotyledons</taxon>
        <taxon>Gunneridae</taxon>
        <taxon>Pentapetalae</taxon>
        <taxon>asterids</taxon>
        <taxon>Ericales</taxon>
        <taxon>Theaceae</taxon>
        <taxon>Camellia</taxon>
    </lineage>
</organism>
<keyword evidence="2" id="KW-1185">Reference proteome</keyword>
<evidence type="ECO:0000313" key="1">
    <source>
        <dbReference type="EMBL" id="KAI7996309.1"/>
    </source>
</evidence>
<sequence>MDVVCIKGRIGLYDGFYVMVAISGVGSGLVQGGIVGATGEVDSSCCCRREWGFSKAIYPQAVHGLRNSTNPYFIVGIVVMIICIVFYNVVDKLPIIKYHNDLKIQVVNEEKEEKGVLTGATWRRFPFPGTTGLVSNPPHYWLQCALPALYLLEAEGCCRCIICKIVVFPLFLGFLHGHELFRTAIPVTLLTCLLGLTNGYLISVSMILAPKTVQLQHKETAGTVIVLFLFAGLAFASIVAWFWDF</sequence>
<gene>
    <name evidence="1" type="ORF">LOK49_LG10G00403</name>
</gene>
<comment type="caution">
    <text evidence="1">The sequence shown here is derived from an EMBL/GenBank/DDBJ whole genome shotgun (WGS) entry which is preliminary data.</text>
</comment>
<accession>A0ACC0G5S8</accession>
<name>A0ACC0G5S8_9ERIC</name>
<dbReference type="Proteomes" id="UP001060215">
    <property type="component" value="Chromosome 10"/>
</dbReference>
<evidence type="ECO:0000313" key="2">
    <source>
        <dbReference type="Proteomes" id="UP001060215"/>
    </source>
</evidence>
<protein>
    <submittedName>
        <fullName evidence="1">Equilibrative nucleotide transporter 1</fullName>
    </submittedName>
</protein>
<proteinExistence type="predicted"/>
<dbReference type="EMBL" id="CM045767">
    <property type="protein sequence ID" value="KAI7996309.1"/>
    <property type="molecule type" value="Genomic_DNA"/>
</dbReference>
<reference evidence="1 2" key="1">
    <citation type="journal article" date="2022" name="Plant J.">
        <title>Chromosome-level genome of Camellia lanceoleosa provides a valuable resource for understanding genome evolution and self-incompatibility.</title>
        <authorList>
            <person name="Gong W."/>
            <person name="Xiao S."/>
            <person name="Wang L."/>
            <person name="Liao Z."/>
            <person name="Chang Y."/>
            <person name="Mo W."/>
            <person name="Hu G."/>
            <person name="Li W."/>
            <person name="Zhao G."/>
            <person name="Zhu H."/>
            <person name="Hu X."/>
            <person name="Ji K."/>
            <person name="Xiang X."/>
            <person name="Song Q."/>
            <person name="Yuan D."/>
            <person name="Jin S."/>
            <person name="Zhang L."/>
        </authorList>
    </citation>
    <scope>NUCLEOTIDE SEQUENCE [LARGE SCALE GENOMIC DNA]</scope>
    <source>
        <strain evidence="1">SQ_2022a</strain>
    </source>
</reference>